<dbReference type="Pfam" id="PF07686">
    <property type="entry name" value="V-set"/>
    <property type="match status" value="1"/>
</dbReference>
<dbReference type="InterPro" id="IPR036179">
    <property type="entry name" value="Ig-like_dom_sf"/>
</dbReference>
<keyword evidence="6" id="KW-1185">Reference proteome</keyword>
<reference evidence="5" key="3">
    <citation type="submission" date="2025-09" db="UniProtKB">
        <authorList>
            <consortium name="Ensembl"/>
        </authorList>
    </citation>
    <scope>IDENTIFICATION</scope>
</reference>
<evidence type="ECO:0000256" key="1">
    <source>
        <dbReference type="ARBA" id="ARBA00004370"/>
    </source>
</evidence>
<keyword evidence="3" id="KW-0472">Membrane</keyword>
<evidence type="ECO:0000313" key="6">
    <source>
        <dbReference type="Proteomes" id="UP000314983"/>
    </source>
</evidence>
<protein>
    <recommendedName>
        <fullName evidence="4">Immunoglobulin V-set domain-containing protein</fullName>
    </recommendedName>
</protein>
<dbReference type="Gene3D" id="2.60.40.10">
    <property type="entry name" value="Immunoglobulins"/>
    <property type="match status" value="1"/>
</dbReference>
<organism evidence="5 6">
    <name type="scientific">Electrophorus electricus</name>
    <name type="common">Electric eel</name>
    <name type="synonym">Gymnotus electricus</name>
    <dbReference type="NCBI Taxonomy" id="8005"/>
    <lineage>
        <taxon>Eukaryota</taxon>
        <taxon>Metazoa</taxon>
        <taxon>Chordata</taxon>
        <taxon>Craniata</taxon>
        <taxon>Vertebrata</taxon>
        <taxon>Euteleostomi</taxon>
        <taxon>Actinopterygii</taxon>
        <taxon>Neopterygii</taxon>
        <taxon>Teleostei</taxon>
        <taxon>Ostariophysi</taxon>
        <taxon>Gymnotiformes</taxon>
        <taxon>Gymnotoidei</taxon>
        <taxon>Gymnotidae</taxon>
        <taxon>Electrophorus</taxon>
    </lineage>
</organism>
<comment type="subcellular location">
    <subcellularLocation>
        <location evidence="1">Membrane</location>
    </subcellularLocation>
</comment>
<dbReference type="InterPro" id="IPR013783">
    <property type="entry name" value="Ig-like_fold"/>
</dbReference>
<dbReference type="GeneTree" id="ENSGT01120000277606"/>
<dbReference type="SUPFAM" id="SSF48726">
    <property type="entry name" value="Immunoglobulin"/>
    <property type="match status" value="1"/>
</dbReference>
<reference evidence="5 6" key="1">
    <citation type="submission" date="2020-05" db="EMBL/GenBank/DDBJ databases">
        <title>Electrophorus electricus (electric eel) genome, fEleEle1, primary haplotype.</title>
        <authorList>
            <person name="Myers G."/>
            <person name="Meyer A."/>
            <person name="Fedrigo O."/>
            <person name="Formenti G."/>
            <person name="Rhie A."/>
            <person name="Tracey A."/>
            <person name="Sims Y."/>
            <person name="Jarvis E.D."/>
        </authorList>
    </citation>
    <scope>NUCLEOTIDE SEQUENCE [LARGE SCALE GENOMIC DNA]</scope>
</reference>
<dbReference type="Proteomes" id="UP000314983">
    <property type="component" value="Chromosome 16"/>
</dbReference>
<dbReference type="Ensembl" id="ENSEEET00000064401.1">
    <property type="protein sequence ID" value="ENSEEEP00000062129.1"/>
    <property type="gene ID" value="ENSEEEG00000028602.1"/>
</dbReference>
<feature type="domain" description="Immunoglobulin V-set" evidence="4">
    <location>
        <begin position="20"/>
        <end position="110"/>
    </location>
</feature>
<accession>A0AAY5EZJ1</accession>
<dbReference type="GO" id="GO:0004888">
    <property type="term" value="F:transmembrane signaling receptor activity"/>
    <property type="evidence" value="ECO:0007669"/>
    <property type="project" value="TreeGrafter"/>
</dbReference>
<dbReference type="PANTHER" id="PTHR11860:SF118">
    <property type="entry name" value="CMRF35-LIKE MOLECULE 3-RELATED"/>
    <property type="match status" value="1"/>
</dbReference>
<name>A0AAY5EZJ1_ELEEL</name>
<keyword evidence="2" id="KW-0812">Transmembrane</keyword>
<reference evidence="5" key="2">
    <citation type="submission" date="2025-08" db="UniProtKB">
        <authorList>
            <consortium name="Ensembl"/>
        </authorList>
    </citation>
    <scope>IDENTIFICATION</scope>
</reference>
<dbReference type="InterPro" id="IPR050671">
    <property type="entry name" value="CD300_family_receptors"/>
</dbReference>
<dbReference type="AlphaFoldDB" id="A0AAY5EZJ1"/>
<evidence type="ECO:0000256" key="2">
    <source>
        <dbReference type="ARBA" id="ARBA00022692"/>
    </source>
</evidence>
<proteinExistence type="predicted"/>
<dbReference type="PANTHER" id="PTHR11860">
    <property type="entry name" value="POLYMERIC-IMMUNOGLOBULIN RECEPTOR"/>
    <property type="match status" value="1"/>
</dbReference>
<sequence>VWSSLFSVFVWEVSEFGFPGARVTIKCKYEDEYKTKLKSFCKNVTDQSFVKTDGKEPWAFQGRFSLHDNTEKKKMFVVTITALRIEDTGQYCCGIDSVGLDPFTVVHLTVSKGACFFHEHFSILIQNLDIFQWRAKLSSDLMNFSVLMLQEANQTKYN</sequence>
<evidence type="ECO:0000313" key="5">
    <source>
        <dbReference type="Ensembl" id="ENSEEEP00000062129.1"/>
    </source>
</evidence>
<evidence type="ECO:0000256" key="3">
    <source>
        <dbReference type="ARBA" id="ARBA00023136"/>
    </source>
</evidence>
<evidence type="ECO:0000259" key="4">
    <source>
        <dbReference type="Pfam" id="PF07686"/>
    </source>
</evidence>
<dbReference type="GO" id="GO:0005886">
    <property type="term" value="C:plasma membrane"/>
    <property type="evidence" value="ECO:0007669"/>
    <property type="project" value="TreeGrafter"/>
</dbReference>
<dbReference type="InterPro" id="IPR013106">
    <property type="entry name" value="Ig_V-set"/>
</dbReference>